<proteinExistence type="predicted"/>
<gene>
    <name evidence="1" type="ORF">DL546_008229</name>
</gene>
<dbReference type="Proteomes" id="UP000275385">
    <property type="component" value="Unassembled WGS sequence"/>
</dbReference>
<name>A0A420YDD1_9PEZI</name>
<protein>
    <submittedName>
        <fullName evidence="1">Uncharacterized protein</fullName>
    </submittedName>
</protein>
<evidence type="ECO:0000313" key="1">
    <source>
        <dbReference type="EMBL" id="RKU45883.1"/>
    </source>
</evidence>
<accession>A0A420YDD1</accession>
<comment type="caution">
    <text evidence="1">The sequence shown here is derived from an EMBL/GenBank/DDBJ whole genome shotgun (WGS) entry which is preliminary data.</text>
</comment>
<sequence length="138" mass="15154">MLCHRILEQLKLPPFIPPSLLTSGPERKVDMFDKQGPARDTTRQHPLSQRWLEPLVLQATQPPAKLSLCLHVAGGATPALLAKFITNGTKKPTSWAILHGSGGSVGSWPARFCRSVTETQIPKTGPTTWTRHTFLSIP</sequence>
<keyword evidence="2" id="KW-1185">Reference proteome</keyword>
<dbReference type="EMBL" id="QVQW01000018">
    <property type="protein sequence ID" value="RKU45883.1"/>
    <property type="molecule type" value="Genomic_DNA"/>
</dbReference>
<organism evidence="1 2">
    <name type="scientific">Coniochaeta pulveracea</name>
    <dbReference type="NCBI Taxonomy" id="177199"/>
    <lineage>
        <taxon>Eukaryota</taxon>
        <taxon>Fungi</taxon>
        <taxon>Dikarya</taxon>
        <taxon>Ascomycota</taxon>
        <taxon>Pezizomycotina</taxon>
        <taxon>Sordariomycetes</taxon>
        <taxon>Sordariomycetidae</taxon>
        <taxon>Coniochaetales</taxon>
        <taxon>Coniochaetaceae</taxon>
        <taxon>Coniochaeta</taxon>
    </lineage>
</organism>
<dbReference type="AlphaFoldDB" id="A0A420YDD1"/>
<reference evidence="1 2" key="1">
    <citation type="submission" date="2018-08" db="EMBL/GenBank/DDBJ databases">
        <title>Draft genome of the lignicolous fungus Coniochaeta pulveracea.</title>
        <authorList>
            <person name="Borstlap C.J."/>
            <person name="De Witt R.N."/>
            <person name="Botha A."/>
            <person name="Volschenk H."/>
        </authorList>
    </citation>
    <scope>NUCLEOTIDE SEQUENCE [LARGE SCALE GENOMIC DNA]</scope>
    <source>
        <strain evidence="1 2">CAB683</strain>
    </source>
</reference>
<evidence type="ECO:0000313" key="2">
    <source>
        <dbReference type="Proteomes" id="UP000275385"/>
    </source>
</evidence>